<dbReference type="InterPro" id="IPR005744">
    <property type="entry name" value="Hy-lIII"/>
</dbReference>
<sequence>MEEKTMRDMIHLTFGEEVGNAISHGVMALACLFVLPFAAVYSYLVGGVVRAVGVSIFIICLFLMFLISTIYHSMDYNTEQKYVFRKLDHICIYLAIAGSYTPIALCVVQGWLGVLILVLEWGAVFAGILLKSISKKAYPVLSTTIYLVMGWTAVFFIPALLQDASFLFLSFIVMGGVMYSAGVYFYSKHKKFFHFVWHLFINAASILHFIAIVFFM</sequence>
<evidence type="ECO:0000256" key="1">
    <source>
        <dbReference type="ARBA" id="ARBA00004651"/>
    </source>
</evidence>
<dbReference type="InterPro" id="IPR004254">
    <property type="entry name" value="AdipoR/HlyIII-related"/>
</dbReference>
<dbReference type="OrthoDB" id="9813689at2"/>
<dbReference type="RefSeq" id="WP_008789606.1">
    <property type="nucleotide sequence ID" value="NZ_AKCB01000001.1"/>
</dbReference>
<dbReference type="Proteomes" id="UP000003157">
    <property type="component" value="Unassembled WGS sequence"/>
</dbReference>
<evidence type="ECO:0000256" key="4">
    <source>
        <dbReference type="ARBA" id="ARBA00022692"/>
    </source>
</evidence>
<evidence type="ECO:0000256" key="6">
    <source>
        <dbReference type="ARBA" id="ARBA00023136"/>
    </source>
</evidence>
<dbReference type="STRING" id="100884.GCA_000269565_00171"/>
<feature type="transmembrane region" description="Helical" evidence="8">
    <location>
        <begin position="87"/>
        <end position="105"/>
    </location>
</feature>
<comment type="similarity">
    <text evidence="2">Belongs to the UPF0073 (Hly-III) family.</text>
</comment>
<evidence type="ECO:0000313" key="9">
    <source>
        <dbReference type="EMBL" id="EFW04235.1"/>
    </source>
</evidence>
<evidence type="ECO:0000256" key="2">
    <source>
        <dbReference type="ARBA" id="ARBA00008488"/>
    </source>
</evidence>
<feature type="transmembrane region" description="Helical" evidence="8">
    <location>
        <begin position="47"/>
        <end position="67"/>
    </location>
</feature>
<dbReference type="HOGENOM" id="CLU_051078_1_0_9"/>
<protein>
    <submittedName>
        <fullName evidence="9">Hemolysin III</fullName>
    </submittedName>
</protein>
<evidence type="ECO:0000256" key="8">
    <source>
        <dbReference type="SAM" id="Phobius"/>
    </source>
</evidence>
<dbReference type="PROSITE" id="PS51257">
    <property type="entry name" value="PROKAR_LIPOPROTEIN"/>
    <property type="match status" value="1"/>
</dbReference>
<feature type="transmembrane region" description="Helical" evidence="8">
    <location>
        <begin position="21"/>
        <end position="41"/>
    </location>
</feature>
<feature type="binding site" evidence="7">
    <location>
        <position position="198"/>
    </location>
    <ligand>
        <name>Zn(2+)</name>
        <dbReference type="ChEBI" id="CHEBI:29105"/>
    </ligand>
</feature>
<comment type="subcellular location">
    <subcellularLocation>
        <location evidence="1">Cell membrane</location>
        <topology evidence="1">Multi-pass membrane protein</topology>
    </subcellularLocation>
</comment>
<reference evidence="9 10" key="1">
    <citation type="submission" date="2010-12" db="EMBL/GenBank/DDBJ databases">
        <title>The Genome Sequence of Coprobacillus sp. strain 29_1.</title>
        <authorList>
            <consortium name="The Broad Institute Genome Sequencing Platform"/>
            <person name="Earl A."/>
            <person name="Ward D."/>
            <person name="Feldgarden M."/>
            <person name="Gevers D."/>
            <person name="Daigneault M."/>
            <person name="Sibley C.D."/>
            <person name="White A."/>
            <person name="Strauss J."/>
            <person name="Allen-Vercoe E."/>
            <person name="Young S.K."/>
            <person name="Zeng Q."/>
            <person name="Gargeya S."/>
            <person name="Fitzgerald M."/>
            <person name="Haas B."/>
            <person name="Abouelleil A."/>
            <person name="Alvarado L."/>
            <person name="Arachchi H.M."/>
            <person name="Berlin A."/>
            <person name="Brown A."/>
            <person name="Chapman S.B."/>
            <person name="Chen Z."/>
            <person name="Dunbar C."/>
            <person name="Freedman E."/>
            <person name="Gearin G."/>
            <person name="Gellesch M."/>
            <person name="Goldberg J."/>
            <person name="Griggs A."/>
            <person name="Gujja S."/>
            <person name="Heilman E."/>
            <person name="Heiman D."/>
            <person name="Howarth C."/>
            <person name="Larson L."/>
            <person name="Lui A."/>
            <person name="MacDonald P.J.P."/>
            <person name="Mehta T."/>
            <person name="Montmayeur A."/>
            <person name="Murphy C."/>
            <person name="Neiman D."/>
            <person name="Pearson M."/>
            <person name="Priest M."/>
            <person name="Roberts A."/>
            <person name="Saif S."/>
            <person name="Shea T."/>
            <person name="Shenoy N."/>
            <person name="Sisk P."/>
            <person name="Stolte C."/>
            <person name="Sykes S."/>
            <person name="White J."/>
            <person name="Yandava C."/>
            <person name="Nusbaum C."/>
            <person name="Birren B."/>
        </authorList>
    </citation>
    <scope>NUCLEOTIDE SEQUENCE [LARGE SCALE GENOMIC DNA]</scope>
    <source>
        <strain evidence="9 10">29_1</strain>
    </source>
</reference>
<evidence type="ECO:0000313" key="10">
    <source>
        <dbReference type="Proteomes" id="UP000003157"/>
    </source>
</evidence>
<dbReference type="Pfam" id="PF03006">
    <property type="entry name" value="HlyIII"/>
    <property type="match status" value="1"/>
</dbReference>
<proteinExistence type="inferred from homology"/>
<evidence type="ECO:0000256" key="7">
    <source>
        <dbReference type="PIRSR" id="PIRSR604254-1"/>
    </source>
</evidence>
<dbReference type="NCBIfam" id="TIGR01065">
    <property type="entry name" value="hlyIII"/>
    <property type="match status" value="1"/>
</dbReference>
<dbReference type="GO" id="GO:0005886">
    <property type="term" value="C:plasma membrane"/>
    <property type="evidence" value="ECO:0007669"/>
    <property type="project" value="UniProtKB-SubCell"/>
</dbReference>
<feature type="transmembrane region" description="Helical" evidence="8">
    <location>
        <begin position="111"/>
        <end position="130"/>
    </location>
</feature>
<keyword evidence="7" id="KW-0479">Metal-binding</keyword>
<dbReference type="PANTHER" id="PTHR20855:SF3">
    <property type="entry name" value="LD03007P"/>
    <property type="match status" value="1"/>
</dbReference>
<dbReference type="eggNOG" id="COG1272">
    <property type="taxonomic scope" value="Bacteria"/>
</dbReference>
<accession>E7GCM6</accession>
<keyword evidence="7" id="KW-0862">Zinc</keyword>
<gene>
    <name evidence="9" type="ORF">HMPREF9488_02518</name>
</gene>
<keyword evidence="5 8" id="KW-1133">Transmembrane helix</keyword>
<dbReference type="GO" id="GO:0046872">
    <property type="term" value="F:metal ion binding"/>
    <property type="evidence" value="ECO:0007669"/>
    <property type="project" value="UniProtKB-KW"/>
</dbReference>
<dbReference type="PANTHER" id="PTHR20855">
    <property type="entry name" value="ADIPOR/PROGESTIN RECEPTOR-RELATED"/>
    <property type="match status" value="1"/>
</dbReference>
<keyword evidence="6 8" id="KW-0472">Membrane</keyword>
<feature type="transmembrane region" description="Helical" evidence="8">
    <location>
        <begin position="166"/>
        <end position="186"/>
    </location>
</feature>
<comment type="caution">
    <text evidence="9">The sequence shown here is derived from an EMBL/GenBank/DDBJ whole genome shotgun (WGS) entry which is preliminary data.</text>
</comment>
<keyword evidence="4 8" id="KW-0812">Transmembrane</keyword>
<feature type="transmembrane region" description="Helical" evidence="8">
    <location>
        <begin position="137"/>
        <end position="160"/>
    </location>
</feature>
<keyword evidence="10" id="KW-1185">Reference proteome</keyword>
<dbReference type="GO" id="GO:0140911">
    <property type="term" value="F:pore-forming activity"/>
    <property type="evidence" value="ECO:0007669"/>
    <property type="project" value="InterPro"/>
</dbReference>
<evidence type="ECO:0000256" key="3">
    <source>
        <dbReference type="ARBA" id="ARBA00022475"/>
    </source>
</evidence>
<feature type="binding site" evidence="7">
    <location>
        <position position="194"/>
    </location>
    <ligand>
        <name>Zn(2+)</name>
        <dbReference type="ChEBI" id="CHEBI:29105"/>
    </ligand>
</feature>
<feature type="binding site" evidence="7">
    <location>
        <position position="72"/>
    </location>
    <ligand>
        <name>Zn(2+)</name>
        <dbReference type="ChEBI" id="CHEBI:29105"/>
    </ligand>
</feature>
<dbReference type="AlphaFoldDB" id="E7GCM6"/>
<feature type="transmembrane region" description="Helical" evidence="8">
    <location>
        <begin position="195"/>
        <end position="215"/>
    </location>
</feature>
<evidence type="ECO:0000256" key="5">
    <source>
        <dbReference type="ARBA" id="ARBA00022989"/>
    </source>
</evidence>
<keyword evidence="3" id="KW-1003">Cell membrane</keyword>
<dbReference type="EMBL" id="ADKX01000039">
    <property type="protein sequence ID" value="EFW04235.1"/>
    <property type="molecule type" value="Genomic_DNA"/>
</dbReference>
<dbReference type="GeneID" id="78228103"/>
<organism evidence="9 10">
    <name type="scientific">Coprobacillus cateniformis</name>
    <dbReference type="NCBI Taxonomy" id="100884"/>
    <lineage>
        <taxon>Bacteria</taxon>
        <taxon>Bacillati</taxon>
        <taxon>Bacillota</taxon>
        <taxon>Erysipelotrichia</taxon>
        <taxon>Erysipelotrichales</taxon>
        <taxon>Coprobacillaceae</taxon>
        <taxon>Coprobacillus</taxon>
    </lineage>
</organism>
<name>E7GCM6_9FIRM</name>